<dbReference type="Proteomes" id="UP000789390">
    <property type="component" value="Unassembled WGS sequence"/>
</dbReference>
<feature type="region of interest" description="Disordered" evidence="1">
    <location>
        <begin position="104"/>
        <end position="236"/>
    </location>
</feature>
<reference evidence="2" key="1">
    <citation type="submission" date="2021-11" db="EMBL/GenBank/DDBJ databases">
        <authorList>
            <person name="Schell T."/>
        </authorList>
    </citation>
    <scope>NUCLEOTIDE SEQUENCE</scope>
    <source>
        <strain evidence="2">M5</strain>
    </source>
</reference>
<evidence type="ECO:0000256" key="1">
    <source>
        <dbReference type="SAM" id="MobiDB-lite"/>
    </source>
</evidence>
<comment type="caution">
    <text evidence="2">The sequence shown here is derived from an EMBL/GenBank/DDBJ whole genome shotgun (WGS) entry which is preliminary data.</text>
</comment>
<keyword evidence="3" id="KW-1185">Reference proteome</keyword>
<organism evidence="2 3">
    <name type="scientific">Daphnia galeata</name>
    <dbReference type="NCBI Taxonomy" id="27404"/>
    <lineage>
        <taxon>Eukaryota</taxon>
        <taxon>Metazoa</taxon>
        <taxon>Ecdysozoa</taxon>
        <taxon>Arthropoda</taxon>
        <taxon>Crustacea</taxon>
        <taxon>Branchiopoda</taxon>
        <taxon>Diplostraca</taxon>
        <taxon>Cladocera</taxon>
        <taxon>Anomopoda</taxon>
        <taxon>Daphniidae</taxon>
        <taxon>Daphnia</taxon>
    </lineage>
</organism>
<proteinExistence type="predicted"/>
<evidence type="ECO:0000313" key="2">
    <source>
        <dbReference type="EMBL" id="CAH0102454.1"/>
    </source>
</evidence>
<sequence length="562" mass="61506">MSVFELSLWMDPCNEKSLADCNSDMSFVVASTLQELISEAQTEFNLTGPCQIVNLRGTIVKSDKILFKLQSDGVRLFVKETSVVSTGTAGVAWSSEEVGVAQKGDGTGVARSSEEVGVAQSGDGTGVARSSEEVGVAQIGDGTGVARSSEEVGVAQSGDGTGVARSSEEVGVAQSGDGTGVARSSEEVGVAQSGDGTGVARSSEEVGVAQIGDGTGVARNSEEVGVTEDDGHNKELMELDDGTDQRLVMDERMEDDEDNDPTMGALNNPESVNDEVEEEASIDTDIDSDENGDIVDLNGNTDKYYPLQTIIINMRKGIRGMKGGVLMETIQKENRPSATHTRLLMNAAGRWLMLNCKEKEKFPSPAEFTKMAESIRHFFPNTGNSKIFYDPATKTGTLERYVRQKRSREKKHRATNNPLPRLIGIKIFSETEVKEAEIYMRENAVLEEFEAVTGKRLDLIVKTWDAIEDLIVEEAERYPNSLKLEVSTNRINLIKFIRLMHAEAKQIDWKAKLLTQDQQLQSLTKDSTTFNAQLQIVWTQYNHCELSSKELLLALSSLSRKH</sequence>
<accession>A0A8J2WD43</accession>
<protein>
    <submittedName>
        <fullName evidence="2">Uncharacterized protein</fullName>
    </submittedName>
</protein>
<dbReference type="OrthoDB" id="6400166at2759"/>
<dbReference type="AlphaFoldDB" id="A0A8J2WD43"/>
<dbReference type="EMBL" id="CAKKLH010000081">
    <property type="protein sequence ID" value="CAH0102454.1"/>
    <property type="molecule type" value="Genomic_DNA"/>
</dbReference>
<feature type="region of interest" description="Disordered" evidence="1">
    <location>
        <begin position="254"/>
        <end position="274"/>
    </location>
</feature>
<evidence type="ECO:0000313" key="3">
    <source>
        <dbReference type="Proteomes" id="UP000789390"/>
    </source>
</evidence>
<name>A0A8J2WD43_9CRUS</name>
<gene>
    <name evidence="2" type="ORF">DGAL_LOCUS4851</name>
</gene>